<sequence length="245" mass="25381">MANPEFGYQGLARASEGAGPYGAITFLVSQMLNRLNTCTLVRVIAVTNNGGVSPVGFVDVQPLVNQLDGNGNAVPHGQLFQLPYFRLQGGTDAVILDPKVGDIGMAAFASRDLSAVKASKQQANPGSWRTHDMADGLYFGGLLNGAPVQYVQFTEGGINVVSPSKVTVVAPNVEVNASEKCALNSPQIVLNGTVQQGAGSYGGTSTWQGNMNTLGTLRNNGKDVGSTHTHPGVQSGPSNTGTPNP</sequence>
<dbReference type="Gene3D" id="2.40.50.230">
    <property type="entry name" value="Gp5 N-terminal domain"/>
    <property type="match status" value="1"/>
</dbReference>
<accession>A0ABM8M104</accession>
<organism evidence="2 3">
    <name type="scientific">Achromobacter ruhlandii</name>
    <dbReference type="NCBI Taxonomy" id="72557"/>
    <lineage>
        <taxon>Bacteria</taxon>
        <taxon>Pseudomonadati</taxon>
        <taxon>Pseudomonadota</taxon>
        <taxon>Betaproteobacteria</taxon>
        <taxon>Burkholderiales</taxon>
        <taxon>Alcaligenaceae</taxon>
        <taxon>Achromobacter</taxon>
    </lineage>
</organism>
<keyword evidence="3" id="KW-1185">Reference proteome</keyword>
<dbReference type="InterPro" id="IPR044033">
    <property type="entry name" value="GpV-like_apex"/>
</dbReference>
<evidence type="ECO:0000256" key="1">
    <source>
        <dbReference type="SAM" id="MobiDB-lite"/>
    </source>
</evidence>
<dbReference type="Proteomes" id="UP000494161">
    <property type="component" value="Unassembled WGS sequence"/>
</dbReference>
<dbReference type="RefSeq" id="WP_175224495.1">
    <property type="nucleotide sequence ID" value="NZ_CADILJ010000068.1"/>
</dbReference>
<name>A0ABM8M104_9BURK</name>
<evidence type="ECO:0000313" key="3">
    <source>
        <dbReference type="Proteomes" id="UP000494161"/>
    </source>
</evidence>
<feature type="compositionally biased region" description="Polar residues" evidence="1">
    <location>
        <begin position="235"/>
        <end position="245"/>
    </location>
</feature>
<evidence type="ECO:0000313" key="2">
    <source>
        <dbReference type="EMBL" id="CAB3956121.1"/>
    </source>
</evidence>
<dbReference type="Pfam" id="PF18946">
    <property type="entry name" value="Apex"/>
    <property type="match status" value="1"/>
</dbReference>
<feature type="region of interest" description="Disordered" evidence="1">
    <location>
        <begin position="217"/>
        <end position="245"/>
    </location>
</feature>
<gene>
    <name evidence="2" type="ORF">LMG7053_04923</name>
</gene>
<comment type="caution">
    <text evidence="2">The sequence shown here is derived from an EMBL/GenBank/DDBJ whole genome shotgun (WGS) entry which is preliminary data.</text>
</comment>
<protein>
    <recommendedName>
        <fullName evidence="4">Oxidoreductase</fullName>
    </recommendedName>
</protein>
<proteinExistence type="predicted"/>
<dbReference type="EMBL" id="CADILJ010000068">
    <property type="protein sequence ID" value="CAB3956121.1"/>
    <property type="molecule type" value="Genomic_DNA"/>
</dbReference>
<reference evidence="2 3" key="1">
    <citation type="submission" date="2020-04" db="EMBL/GenBank/DDBJ databases">
        <authorList>
            <person name="De Canck E."/>
        </authorList>
    </citation>
    <scope>NUCLEOTIDE SEQUENCE [LARGE SCALE GENOMIC DNA]</scope>
    <source>
        <strain evidence="2 3">LMG 7053</strain>
    </source>
</reference>
<evidence type="ECO:0008006" key="4">
    <source>
        <dbReference type="Google" id="ProtNLM"/>
    </source>
</evidence>
<dbReference type="InterPro" id="IPR037026">
    <property type="entry name" value="Vgr_OB-fold_dom_sf"/>
</dbReference>